<name>A0ABD2ZID8_9GENT</name>
<keyword evidence="3" id="KW-1185">Reference proteome</keyword>
<organism evidence="2 3">
    <name type="scientific">Cinchona calisaya</name>
    <dbReference type="NCBI Taxonomy" id="153742"/>
    <lineage>
        <taxon>Eukaryota</taxon>
        <taxon>Viridiplantae</taxon>
        <taxon>Streptophyta</taxon>
        <taxon>Embryophyta</taxon>
        <taxon>Tracheophyta</taxon>
        <taxon>Spermatophyta</taxon>
        <taxon>Magnoliopsida</taxon>
        <taxon>eudicotyledons</taxon>
        <taxon>Gunneridae</taxon>
        <taxon>Pentapetalae</taxon>
        <taxon>asterids</taxon>
        <taxon>lamiids</taxon>
        <taxon>Gentianales</taxon>
        <taxon>Rubiaceae</taxon>
        <taxon>Cinchonoideae</taxon>
        <taxon>Cinchoneae</taxon>
        <taxon>Cinchona</taxon>
    </lineage>
</organism>
<evidence type="ECO:0000313" key="3">
    <source>
        <dbReference type="Proteomes" id="UP001630127"/>
    </source>
</evidence>
<sequence length="332" mass="37673">MDSNSYDETAMIIGAATSALVARYAVLKAYRIPIVIPRPPDNDPFWDFKTQVDVVLACCSLHNHILGITPNDRFVQEMGRKGEKQIRRSKPMQHMVLEILLKEVKLGNRPNNNFRPSSFTCVVDAIKEKFGDTCLPDHVENHLRTVELLGLPQWRFVEEKNPSHYKYIQKTIGFYDEMALVVGKDMATGSFGKTFADINLGAPLTVDDAINNIIELVMQKEIPSSNASSSRTNTSSSGAIQYRKRNRSSDQIEKISEKLGKVAVALTKLRANKLGVSSPYHEIMKIKGYEEEFLDLVFEHLAQNEILAKSFIVESNRFQLNFLEDFMKQRQT</sequence>
<dbReference type="AlphaFoldDB" id="A0ABD2ZID8"/>
<proteinExistence type="predicted"/>
<dbReference type="PANTHER" id="PTHR46929">
    <property type="entry name" value="EXPRESSED PROTEIN"/>
    <property type="match status" value="1"/>
</dbReference>
<dbReference type="Proteomes" id="UP001630127">
    <property type="component" value="Unassembled WGS sequence"/>
</dbReference>
<gene>
    <name evidence="2" type="ORF">ACH5RR_021458</name>
</gene>
<feature type="region of interest" description="Disordered" evidence="1">
    <location>
        <begin position="225"/>
        <end position="245"/>
    </location>
</feature>
<accession>A0ABD2ZID8</accession>
<dbReference type="EMBL" id="JBJUIK010000009">
    <property type="protein sequence ID" value="KAL3518869.1"/>
    <property type="molecule type" value="Genomic_DNA"/>
</dbReference>
<comment type="caution">
    <text evidence="2">The sequence shown here is derived from an EMBL/GenBank/DDBJ whole genome shotgun (WGS) entry which is preliminary data.</text>
</comment>
<protein>
    <submittedName>
        <fullName evidence="2">Uncharacterized protein</fullName>
    </submittedName>
</protein>
<reference evidence="2 3" key="1">
    <citation type="submission" date="2024-11" db="EMBL/GenBank/DDBJ databases">
        <title>A near-complete genome assembly of Cinchona calisaya.</title>
        <authorList>
            <person name="Lian D.C."/>
            <person name="Zhao X.W."/>
            <person name="Wei L."/>
        </authorList>
    </citation>
    <scope>NUCLEOTIDE SEQUENCE [LARGE SCALE GENOMIC DNA]</scope>
    <source>
        <tissue evidence="2">Nenye</tissue>
    </source>
</reference>
<evidence type="ECO:0000256" key="1">
    <source>
        <dbReference type="SAM" id="MobiDB-lite"/>
    </source>
</evidence>
<feature type="compositionally biased region" description="Low complexity" evidence="1">
    <location>
        <begin position="225"/>
        <end position="237"/>
    </location>
</feature>
<evidence type="ECO:0000313" key="2">
    <source>
        <dbReference type="EMBL" id="KAL3518869.1"/>
    </source>
</evidence>
<dbReference type="PANTHER" id="PTHR46929:SF23">
    <property type="entry name" value="L10-INTERACTING MYB DOMAIN-CONTAINING PROTEIN-LIKE"/>
    <property type="match status" value="1"/>
</dbReference>